<reference evidence="2" key="1">
    <citation type="journal article" date="2014" name="Proc. Natl. Acad. Sci. U.S.A.">
        <title>Extensive sampling of basidiomycete genomes demonstrates inadequacy of the white-rot/brown-rot paradigm for wood decay fungi.</title>
        <authorList>
            <person name="Riley R."/>
            <person name="Salamov A.A."/>
            <person name="Brown D.W."/>
            <person name="Nagy L.G."/>
            <person name="Floudas D."/>
            <person name="Held B.W."/>
            <person name="Levasseur A."/>
            <person name="Lombard V."/>
            <person name="Morin E."/>
            <person name="Otillar R."/>
            <person name="Lindquist E.A."/>
            <person name="Sun H."/>
            <person name="LaButti K.M."/>
            <person name="Schmutz J."/>
            <person name="Jabbour D."/>
            <person name="Luo H."/>
            <person name="Baker S.E."/>
            <person name="Pisabarro A.G."/>
            <person name="Walton J.D."/>
            <person name="Blanchette R.A."/>
            <person name="Henrissat B."/>
            <person name="Martin F."/>
            <person name="Cullen D."/>
            <person name="Hibbett D.S."/>
            <person name="Grigoriev I.V."/>
        </authorList>
    </citation>
    <scope>NUCLEOTIDE SEQUENCE [LARGE SCALE GENOMIC DNA]</scope>
    <source>
        <strain evidence="2">MUCL 33604</strain>
    </source>
</reference>
<keyword evidence="2" id="KW-1185">Reference proteome</keyword>
<evidence type="ECO:0000313" key="2">
    <source>
        <dbReference type="Proteomes" id="UP000027265"/>
    </source>
</evidence>
<dbReference type="Proteomes" id="UP000027265">
    <property type="component" value="Unassembled WGS sequence"/>
</dbReference>
<gene>
    <name evidence="1" type="ORF">JAAARDRAFT_49292</name>
</gene>
<dbReference type="OrthoDB" id="3049306at2759"/>
<proteinExistence type="predicted"/>
<dbReference type="STRING" id="933084.A0A067PSG4"/>
<dbReference type="HOGENOM" id="CLU_1111541_0_0_1"/>
<dbReference type="InParanoid" id="A0A067PSG4"/>
<dbReference type="EMBL" id="KL197729">
    <property type="protein sequence ID" value="KDQ54242.1"/>
    <property type="molecule type" value="Genomic_DNA"/>
</dbReference>
<dbReference type="AlphaFoldDB" id="A0A067PSG4"/>
<evidence type="ECO:0000313" key="1">
    <source>
        <dbReference type="EMBL" id="KDQ54242.1"/>
    </source>
</evidence>
<sequence>MPTASQLLQFDADEYRKQIRQRSDEEILASIYKKRCQETSSSMSLGAGAAAAAVVTHGLSVAASVVYGNRKLSVASQKLQVLEQEWSRRGHSSPEHCIQDTVVPMVFGALSLLVGGGVDTAYLHGGIEAVSAASSTGTHQLLTEGVQGNSVGTSSVSALGQAISGTGDGFIQGHPFVAPSATDNLSAAHAIGVYTGASILAPAVEHFVPSGLGVVEFLDVPRMES</sequence>
<organism evidence="1 2">
    <name type="scientific">Jaapia argillacea MUCL 33604</name>
    <dbReference type="NCBI Taxonomy" id="933084"/>
    <lineage>
        <taxon>Eukaryota</taxon>
        <taxon>Fungi</taxon>
        <taxon>Dikarya</taxon>
        <taxon>Basidiomycota</taxon>
        <taxon>Agaricomycotina</taxon>
        <taxon>Agaricomycetes</taxon>
        <taxon>Agaricomycetidae</taxon>
        <taxon>Jaapiales</taxon>
        <taxon>Jaapiaceae</taxon>
        <taxon>Jaapia</taxon>
    </lineage>
</organism>
<name>A0A067PSG4_9AGAM</name>
<accession>A0A067PSG4</accession>
<protein>
    <submittedName>
        <fullName evidence="1">Uncharacterized protein</fullName>
    </submittedName>
</protein>